<dbReference type="Pfam" id="PF00271">
    <property type="entry name" value="Helicase_C"/>
    <property type="match status" value="1"/>
</dbReference>
<feature type="region of interest" description="Disordered" evidence="17">
    <location>
        <begin position="937"/>
        <end position="1091"/>
    </location>
</feature>
<dbReference type="GO" id="GO:0008270">
    <property type="term" value="F:zinc ion binding"/>
    <property type="evidence" value="ECO:0007669"/>
    <property type="project" value="UniProtKB-KW"/>
</dbReference>
<dbReference type="PROSITE" id="PS51533">
    <property type="entry name" value="ADD"/>
    <property type="match status" value="1"/>
</dbReference>
<organism evidence="23">
    <name type="scientific">Rodentolepis nana</name>
    <name type="common">Dwarf tapeworm</name>
    <name type="synonym">Hymenolepis nana</name>
    <dbReference type="NCBI Taxonomy" id="102285"/>
    <lineage>
        <taxon>Eukaryota</taxon>
        <taxon>Metazoa</taxon>
        <taxon>Spiralia</taxon>
        <taxon>Lophotrochozoa</taxon>
        <taxon>Platyhelminthes</taxon>
        <taxon>Cestoda</taxon>
        <taxon>Eucestoda</taxon>
        <taxon>Cyclophyllidea</taxon>
        <taxon>Hymenolepididae</taxon>
        <taxon>Rodentolepis</taxon>
    </lineage>
</organism>
<feature type="region of interest" description="Disordered" evidence="17">
    <location>
        <begin position="2144"/>
        <end position="2167"/>
    </location>
</feature>
<evidence type="ECO:0000256" key="11">
    <source>
        <dbReference type="ARBA" id="ARBA00022840"/>
    </source>
</evidence>
<feature type="compositionally biased region" description="Acidic residues" evidence="17">
    <location>
        <begin position="1075"/>
        <end position="1086"/>
    </location>
</feature>
<keyword evidence="9" id="KW-0347">Helicase</keyword>
<evidence type="ECO:0000313" key="23">
    <source>
        <dbReference type="WBParaSite" id="HNAJ_0000035401-mRNA-1"/>
    </source>
</evidence>
<proteinExistence type="inferred from homology"/>
<evidence type="ECO:0000256" key="16">
    <source>
        <dbReference type="SAM" id="Coils"/>
    </source>
</evidence>
<evidence type="ECO:0000259" key="20">
    <source>
        <dbReference type="PROSITE" id="PS51533"/>
    </source>
</evidence>
<evidence type="ECO:0000256" key="15">
    <source>
        <dbReference type="ARBA" id="ARBA00031106"/>
    </source>
</evidence>
<dbReference type="Pfam" id="PF17981">
    <property type="entry name" value="ADD_ATRX"/>
    <property type="match status" value="1"/>
</dbReference>
<dbReference type="InterPro" id="IPR025766">
    <property type="entry name" value="ADD"/>
</dbReference>
<feature type="compositionally biased region" description="Basic residues" evidence="17">
    <location>
        <begin position="1006"/>
        <end position="1018"/>
    </location>
</feature>
<name>A0A158QGM7_RODNA</name>
<dbReference type="GO" id="GO:0004386">
    <property type="term" value="F:helicase activity"/>
    <property type="evidence" value="ECO:0007669"/>
    <property type="project" value="UniProtKB-KW"/>
</dbReference>
<feature type="domain" description="PHD-type" evidence="20">
    <location>
        <begin position="372"/>
        <end position="508"/>
    </location>
</feature>
<dbReference type="SUPFAM" id="SSF57903">
    <property type="entry name" value="FYVE/PHD zinc finger"/>
    <property type="match status" value="1"/>
</dbReference>
<evidence type="ECO:0000256" key="12">
    <source>
        <dbReference type="ARBA" id="ARBA00022895"/>
    </source>
</evidence>
<reference evidence="23" key="1">
    <citation type="submission" date="2016-04" db="UniProtKB">
        <authorList>
            <consortium name="WormBaseParasite"/>
        </authorList>
    </citation>
    <scope>IDENTIFICATION</scope>
</reference>
<dbReference type="PROSITE" id="PS51192">
    <property type="entry name" value="HELICASE_ATP_BIND_1"/>
    <property type="match status" value="1"/>
</dbReference>
<dbReference type="GO" id="GO:0016887">
    <property type="term" value="F:ATP hydrolysis activity"/>
    <property type="evidence" value="ECO:0007669"/>
    <property type="project" value="InterPro"/>
</dbReference>
<evidence type="ECO:0000256" key="5">
    <source>
        <dbReference type="ARBA" id="ARBA00022723"/>
    </source>
</evidence>
<evidence type="ECO:0000256" key="6">
    <source>
        <dbReference type="ARBA" id="ARBA00022741"/>
    </source>
</evidence>
<feature type="compositionally biased region" description="Low complexity" evidence="17">
    <location>
        <begin position="1019"/>
        <end position="1035"/>
    </location>
</feature>
<dbReference type="PROSITE" id="PS51194">
    <property type="entry name" value="HELICASE_CTER"/>
    <property type="match status" value="1"/>
</dbReference>
<keyword evidence="16" id="KW-0175">Coiled coil</keyword>
<dbReference type="Gene3D" id="3.30.40.10">
    <property type="entry name" value="Zinc/RING finger domain, C3HC4 (zinc finger)"/>
    <property type="match status" value="1"/>
</dbReference>
<keyword evidence="6" id="KW-0547">Nucleotide-binding</keyword>
<dbReference type="InterPro" id="IPR014001">
    <property type="entry name" value="Helicase_ATP-bd"/>
</dbReference>
<dbReference type="CDD" id="cd18793">
    <property type="entry name" value="SF2_C_SNF"/>
    <property type="match status" value="1"/>
</dbReference>
<keyword evidence="10" id="KW-0862">Zinc</keyword>
<accession>A0A158QGM7</accession>
<dbReference type="Pfam" id="PF00176">
    <property type="entry name" value="SNF2-rel_dom"/>
    <property type="match status" value="1"/>
</dbReference>
<feature type="compositionally biased region" description="Basic and acidic residues" evidence="17">
    <location>
        <begin position="983"/>
        <end position="1001"/>
    </location>
</feature>
<dbReference type="CDD" id="cd11726">
    <property type="entry name" value="ADDz_ATRX"/>
    <property type="match status" value="1"/>
</dbReference>
<dbReference type="SUPFAM" id="SSF52540">
    <property type="entry name" value="P-loop containing nucleoside triphosphate hydrolases"/>
    <property type="match status" value="2"/>
</dbReference>
<protein>
    <recommendedName>
        <fullName evidence="15">ATP-dependent helicase ATRX</fullName>
    </recommendedName>
</protein>
<dbReference type="PANTHER" id="PTHR45797">
    <property type="entry name" value="RAD54-LIKE"/>
    <property type="match status" value="1"/>
</dbReference>
<feature type="compositionally biased region" description="Low complexity" evidence="17">
    <location>
        <begin position="694"/>
        <end position="720"/>
    </location>
</feature>
<evidence type="ECO:0000256" key="4">
    <source>
        <dbReference type="ARBA" id="ARBA00022454"/>
    </source>
</evidence>
<feature type="region of interest" description="Disordered" evidence="17">
    <location>
        <begin position="811"/>
        <end position="844"/>
    </location>
</feature>
<evidence type="ECO:0000256" key="10">
    <source>
        <dbReference type="ARBA" id="ARBA00022833"/>
    </source>
</evidence>
<keyword evidence="5" id="KW-0479">Metal-binding</keyword>
<feature type="compositionally biased region" description="Polar residues" evidence="17">
    <location>
        <begin position="818"/>
        <end position="830"/>
    </location>
</feature>
<evidence type="ECO:0000313" key="21">
    <source>
        <dbReference type="EMBL" id="VDN96214.1"/>
    </source>
</evidence>
<feature type="compositionally biased region" description="Acidic residues" evidence="17">
    <location>
        <begin position="2158"/>
        <end position="2167"/>
    </location>
</feature>
<gene>
    <name evidence="21" type="ORF">HNAJ_LOCUS355</name>
</gene>
<keyword evidence="4" id="KW-0158">Chromosome</keyword>
<keyword evidence="7" id="KW-0863">Zinc-finger</keyword>
<dbReference type="PANTHER" id="PTHR45797:SF3">
    <property type="entry name" value="TRANSCRIPTIONAL REGULATOR ATRX HOMOLOG"/>
    <property type="match status" value="1"/>
</dbReference>
<evidence type="ECO:0000256" key="2">
    <source>
        <dbReference type="ARBA" id="ARBA00004574"/>
    </source>
</evidence>
<keyword evidence="11" id="KW-0067">ATP-binding</keyword>
<dbReference type="GO" id="GO:0005524">
    <property type="term" value="F:ATP binding"/>
    <property type="evidence" value="ECO:0007669"/>
    <property type="project" value="UniProtKB-KW"/>
</dbReference>
<feature type="compositionally biased region" description="Acidic residues" evidence="17">
    <location>
        <begin position="965"/>
        <end position="982"/>
    </location>
</feature>
<dbReference type="SMART" id="SM00490">
    <property type="entry name" value="HELICc"/>
    <property type="match status" value="1"/>
</dbReference>
<dbReference type="InterPro" id="IPR011011">
    <property type="entry name" value="Znf_FYVE_PHD"/>
</dbReference>
<reference evidence="21 22" key="2">
    <citation type="submission" date="2018-11" db="EMBL/GenBank/DDBJ databases">
        <authorList>
            <consortium name="Pathogen Informatics"/>
        </authorList>
    </citation>
    <scope>NUCLEOTIDE SEQUENCE [LARGE SCALE GENOMIC DNA]</scope>
</reference>
<feature type="region of interest" description="Disordered" evidence="17">
    <location>
        <begin position="873"/>
        <end position="892"/>
    </location>
</feature>
<dbReference type="EMBL" id="UZAE01000086">
    <property type="protein sequence ID" value="VDN96214.1"/>
    <property type="molecule type" value="Genomic_DNA"/>
</dbReference>
<dbReference type="InterPro" id="IPR000330">
    <property type="entry name" value="SNF2_N"/>
</dbReference>
<comment type="similarity">
    <text evidence="3">Belongs to the SNF2/RAD54 helicase family.</text>
</comment>
<dbReference type="GO" id="GO:0005634">
    <property type="term" value="C:nucleus"/>
    <property type="evidence" value="ECO:0007669"/>
    <property type="project" value="UniProtKB-SubCell"/>
</dbReference>
<evidence type="ECO:0000256" key="1">
    <source>
        <dbReference type="ARBA" id="ARBA00004123"/>
    </source>
</evidence>
<feature type="coiled-coil region" evidence="16">
    <location>
        <begin position="1104"/>
        <end position="1131"/>
    </location>
</feature>
<evidence type="ECO:0000256" key="8">
    <source>
        <dbReference type="ARBA" id="ARBA00022801"/>
    </source>
</evidence>
<dbReference type="InterPro" id="IPR001650">
    <property type="entry name" value="Helicase_C-like"/>
</dbReference>
<dbReference type="Gene3D" id="3.40.50.300">
    <property type="entry name" value="P-loop containing nucleotide triphosphate hydrolases"/>
    <property type="match status" value="1"/>
</dbReference>
<dbReference type="Proteomes" id="UP000278807">
    <property type="component" value="Unassembled WGS sequence"/>
</dbReference>
<dbReference type="InterPro" id="IPR038718">
    <property type="entry name" value="SNF2-like_sf"/>
</dbReference>
<keyword evidence="8" id="KW-0378">Hydrolase</keyword>
<evidence type="ECO:0000259" key="18">
    <source>
        <dbReference type="PROSITE" id="PS51192"/>
    </source>
</evidence>
<dbReference type="GO" id="GO:0010468">
    <property type="term" value="P:regulation of gene expression"/>
    <property type="evidence" value="ECO:0007669"/>
    <property type="project" value="UniProtKB-ARBA"/>
</dbReference>
<dbReference type="OrthoDB" id="2020972at2759"/>
<evidence type="ECO:0000256" key="7">
    <source>
        <dbReference type="ARBA" id="ARBA00022771"/>
    </source>
</evidence>
<evidence type="ECO:0000256" key="9">
    <source>
        <dbReference type="ARBA" id="ARBA00022806"/>
    </source>
</evidence>
<dbReference type="Gene3D" id="3.40.50.10810">
    <property type="entry name" value="Tandem AAA-ATPase domain"/>
    <property type="match status" value="1"/>
</dbReference>
<keyword evidence="14" id="KW-0539">Nucleus</keyword>
<feature type="domain" description="Helicase ATP-binding" evidence="18">
    <location>
        <begin position="1193"/>
        <end position="1360"/>
    </location>
</feature>
<dbReference type="WBParaSite" id="HNAJ_0000035401-mRNA-1">
    <property type="protein sequence ID" value="HNAJ_0000035401-mRNA-1"/>
    <property type="gene ID" value="HNAJ_0000035401"/>
</dbReference>
<comment type="subcellular location">
    <subcellularLocation>
        <location evidence="2">Chromosome</location>
        <location evidence="2">Telomere</location>
    </subcellularLocation>
    <subcellularLocation>
        <location evidence="1">Nucleus</location>
    </subcellularLocation>
</comment>
<sequence length="2167" mass="243134">MGKTKKDEKAMEMETNSYTVDLENANQSVWILKVPQDLVDIWRKETSKGDRMESLYVGDFVECSQVKEGCETEKKRYFISDEELMGKANVKESPIPHVYTFEKASRKPEIDVDSQMESCDESSNKLSNQRHFVLGEASGIQTDTTAPRHSMFGKVKHKYNLNALGLDQASTLSKKGIEIERKVDRKIKIIKESDIPKEEVESMANIEVNVSKQGGRRASLSCPAVDKTVLEAFEDNYRISQQDLLRLTKLPKFVFSVDAILFDELLVLTGMRKKSVATKLSIHPDFISTELAGVSFTTDVPSSEQPSRIFKAETENIEQSSESVIISTDISGKMTLPDGTPVVQPADVGDTTDYSLQYDLQDGVLPRRPFSNSFQIGSVDTVKCTSCALRMSPFGCTVHPKLGVILCKKCLKFYGKGEFAKDTDGKDENCRWCGDGGDLICCDSCSNTFCKSCIKRNLGRTFLQNIEDLPDGASWYCLICDPSPLVPLQRECAEVFDRVKALAEQARKRSEMKRNRPFVQAPSKTTLIPTTQDPGSKPNNQNPPYIATVINMEFPEPRVTVSTKGQTAPVTCNSVDFYLKNASIAGILDQISTITPDNFTEVIRSIRFCMETFSNDIRRAETSFTKATNREEIQTTVKTFQSIFRYHLLSRFANVVLRVNEEIAKRSDSVKFTSTLSETIDLTDDLETANGNPSQISSSNSSSRRKMSGLAASRSASSLSQVKRRKTLQVSAANNEAEKLTSVAVVAPKSVNASEAGVPSPNATSTRGLYKDMSNFKCIMLLSPVQSVSSRQSENSTRSWSVARTLRSRRNVSDKESITISSDSDSQVSLHYNEEGQEPTKGTDDTVIIYEHEEEEPIINQDDVVTVLSDSPIINSADGHQSPSGLPQDSVDFTVLSTSGEPVKKQKGGKMERVIYERTLSSNSDDESLPKAGEKLVIPAAKRQTSKSVANAPSSSSRRQRIFYSDDEVEMKEENDEAEGDDADTKGSSDTKLKPNVKARDNGVSTKRRLRRRLKRSSRFSSASNSSRSSSSSSSDLEISVPKAEGSPFRKNGLKEEVKKAAVQAEKSKKSGSFDGEEGCDEEDDADGKRGRRKIRKILKDKKLSSETKNAEALEKERRKRLEERQKLYNSVLEDPTEGSSTKNARLVLDFKKDTEEAVVEVHPELVKHLKPHQIQAVRFLYDNIIESLDEHKENRNRLNGAILAHCMGLGKTLSTITFIHTLLTHKDVGLGIKTCLIICPVNTLLNWLREWQHWMPEDADVNVFELATANASNFRAEIIRRWQNEGGVMLMGYDMYRNLTTSLLKKTRKLSLKKLILSALTDPGPDIVVCDEGHLLKNSKTGVTKAINSLKTPKRIILTDWTMVNFVKPNLLGSAKEFANRFVNPIKNGQHSNSTQRDVQLMKKRAHVLFKTLDGCVQRRDYSCLTKYLPPRLEYVLKIRLCDVQCELYRAFLQTRADRGLTTGDDQKSTLFSDQQTLYRIWTHPFTLKMHETREARRAFLEDSTSEDEELTDENEEEGGSSGSDSDSDSESSESAASTPAEVPTESSRSTRATRRQLRGSASAMELSGANGGLITGDGSYSASSGTVHIDGTGDRANGGLYGDRFTEEDILKPWWRPLYKNDYDLRIDVGAKLSALFFILKKCSEIGDKVLVFSQSLFSLDLIEWFLAAIDRQWCMSQGLEVDTNSKQSQELDLLFSSETFEMPSLVQYFSDMERNTWRRGHDYERIDGSLSAVQRNTLQTRFNSPGQRFRLLIISTKAGGLGVNLTAANRLIIFDVSWNPSHDIQSIFRSYRFGQTKPVYIYRMVAQGTMEEKIYDRQVTKQSLALRVIDEQQVERHFKEEDLRELYTFEPELWDAELAATRPPPSYPKDRLLADLISEQPHLVVSYHNHDSLLENRIDEGLSEAERAEAWREYEEEKRVGRPMTEFQRLLLNNPQAALAHRQQIEEEQRRMATMHYNAGGRGTRLPYASINPSPQGIDSMFTTLPAGAVNHAQRPPMFQHQREVFRPIEPRMSFVQPQIPQKRTNPLESTPRDSNTRNALSESYNAVQNMLLSRFPMLARAPGALHDMSVRLFLDNVANTIAAQNTQSGLAHQPQQPNFASLVAQPHQPVPPHFPTSLPQPNFPNWNPAAAAVRRDVIGTNDVNRHPPPVVVDVDNESPVEDA</sequence>
<evidence type="ECO:0000259" key="19">
    <source>
        <dbReference type="PROSITE" id="PS51194"/>
    </source>
</evidence>
<keyword evidence="13" id="KW-0238">DNA-binding</keyword>
<keyword evidence="22" id="KW-1185">Reference proteome</keyword>
<dbReference type="STRING" id="102285.A0A158QGM7"/>
<evidence type="ECO:0000313" key="22">
    <source>
        <dbReference type="Proteomes" id="UP000278807"/>
    </source>
</evidence>
<keyword evidence="12" id="KW-0779">Telomere</keyword>
<dbReference type="InterPro" id="IPR013083">
    <property type="entry name" value="Znf_RING/FYVE/PHD"/>
</dbReference>
<dbReference type="InterPro" id="IPR049730">
    <property type="entry name" value="SNF2/RAD54-like_C"/>
</dbReference>
<evidence type="ECO:0000256" key="17">
    <source>
        <dbReference type="SAM" id="MobiDB-lite"/>
    </source>
</evidence>
<dbReference type="SMART" id="SM00487">
    <property type="entry name" value="DEXDc"/>
    <property type="match status" value="1"/>
</dbReference>
<dbReference type="GO" id="GO:0003677">
    <property type="term" value="F:DNA binding"/>
    <property type="evidence" value="ECO:0007669"/>
    <property type="project" value="UniProtKB-KW"/>
</dbReference>
<feature type="domain" description="Helicase C-terminal" evidence="19">
    <location>
        <begin position="1664"/>
        <end position="1845"/>
    </location>
</feature>
<evidence type="ECO:0000256" key="14">
    <source>
        <dbReference type="ARBA" id="ARBA00023242"/>
    </source>
</evidence>
<evidence type="ECO:0000256" key="13">
    <source>
        <dbReference type="ARBA" id="ARBA00023125"/>
    </source>
</evidence>
<feature type="region of interest" description="Disordered" evidence="17">
    <location>
        <begin position="684"/>
        <end position="725"/>
    </location>
</feature>
<feature type="compositionally biased region" description="Polar residues" evidence="17">
    <location>
        <begin position="873"/>
        <end position="887"/>
    </location>
</feature>
<dbReference type="GO" id="GO:0000781">
    <property type="term" value="C:chromosome, telomeric region"/>
    <property type="evidence" value="ECO:0007669"/>
    <property type="project" value="UniProtKB-SubCell"/>
</dbReference>
<dbReference type="InterPro" id="IPR044574">
    <property type="entry name" value="ARIP4-like"/>
</dbReference>
<dbReference type="InterPro" id="IPR027417">
    <property type="entry name" value="P-loop_NTPase"/>
</dbReference>
<evidence type="ECO:0000256" key="3">
    <source>
        <dbReference type="ARBA" id="ARBA00007025"/>
    </source>
</evidence>
<feature type="compositionally biased region" description="Acidic residues" evidence="17">
    <location>
        <begin position="1505"/>
        <end position="1520"/>
    </location>
</feature>
<feature type="region of interest" description="Disordered" evidence="17">
    <location>
        <begin position="1502"/>
        <end position="1564"/>
    </location>
</feature>
<dbReference type="InterPro" id="IPR041430">
    <property type="entry name" value="ADD_ATRX"/>
</dbReference>